<keyword evidence="3" id="KW-0813">Transport</keyword>
<dbReference type="GO" id="GO:0010044">
    <property type="term" value="P:response to aluminum ion"/>
    <property type="evidence" value="ECO:0007669"/>
    <property type="project" value="UniProtKB-ARBA"/>
</dbReference>
<evidence type="ECO:0000256" key="4">
    <source>
        <dbReference type="ARBA" id="ARBA00022554"/>
    </source>
</evidence>
<gene>
    <name evidence="15" type="primary">LOC110426834</name>
</gene>
<feature type="domain" description="ABC transporter" evidence="12">
    <location>
        <begin position="356"/>
        <end position="593"/>
    </location>
</feature>
<evidence type="ECO:0000256" key="1">
    <source>
        <dbReference type="ARBA" id="ARBA00004128"/>
    </source>
</evidence>
<dbReference type="InterPro" id="IPR027417">
    <property type="entry name" value="P-loop_NTPase"/>
</dbReference>
<evidence type="ECO:0000256" key="5">
    <source>
        <dbReference type="ARBA" id="ARBA00022692"/>
    </source>
</evidence>
<dbReference type="FunFam" id="1.20.1560.10:FF:000058">
    <property type="entry name" value="ABC transporter B family member 25"/>
    <property type="match status" value="1"/>
</dbReference>
<evidence type="ECO:0000259" key="13">
    <source>
        <dbReference type="PROSITE" id="PS50929"/>
    </source>
</evidence>
<dbReference type="RefSeq" id="XP_021297808.1">
    <property type="nucleotide sequence ID" value="XM_021442133.1"/>
</dbReference>
<dbReference type="Pfam" id="PF00005">
    <property type="entry name" value="ABC_tran"/>
    <property type="match status" value="1"/>
</dbReference>
<sequence>MGKKLHLDWTSKSISSSGSDRVPLLYKEKSKQANDHQSPNGPVSDLEQGDAAEVANVGFCRVFSLARPDAGKIIVGTIALLIACSFHLIRSLCRAVQAWLFSSAGERIVASLRKTLFSHLIHQEIAFFDVASIGELLNRLSEDTQIIKNAATTNLSEALRNLTTFIIGIGFMFSTSWKLTLLASAVVPVISVAIRKFGRYLKQLSHTTQAAAALAASVAEESFGAIRTIRSFAQEGYAISKYSEKVDDTLKLGLIRAKVVGLYFGGLNIASKLSIIIVVIYGAYLTIMGFMSAGSLTSFILYSLTVGSSVSSLSGSYVSAMKAAGSSRRIFQLLDRVSSMPKSGDKCPVGNPDGDVELNDVWFAYPSRPSHMILKGITLKLKPGSKVALVGPSGGGKTTIANLIERFYDPLKGKILLNGVPLVEISHEYLHRKVSIVRQEPVLFNCSIEENIAYWFNGKASSPEVESVAKMANAHEFIEKFPEKYQTVVGERGLRLSGGQKQRVAIARALLMDPKVLLLDEATSALDGESEYLVQDAMDSLMMGRTVLVIAHRLSTVKSADSIAVISDGQIAESGTHEELLRQDGIYTALVRRQLQGPNTDI</sequence>
<feature type="region of interest" description="Disordered" evidence="10">
    <location>
        <begin position="1"/>
        <end position="22"/>
    </location>
</feature>
<dbReference type="GO" id="GO:0015421">
    <property type="term" value="F:ABC-type oligopeptide transporter activity"/>
    <property type="evidence" value="ECO:0007669"/>
    <property type="project" value="TreeGrafter"/>
</dbReference>
<dbReference type="Proteomes" id="UP000504621">
    <property type="component" value="Unplaced"/>
</dbReference>
<evidence type="ECO:0000256" key="9">
    <source>
        <dbReference type="ARBA" id="ARBA00023136"/>
    </source>
</evidence>
<comment type="similarity">
    <text evidence="2">Belongs to the ABC transporter superfamily. ABCB family. Multidrug resistance exporter (TC 3.A.1.201) subfamily.</text>
</comment>
<dbReference type="GO" id="GO:0005743">
    <property type="term" value="C:mitochondrial inner membrane"/>
    <property type="evidence" value="ECO:0007669"/>
    <property type="project" value="TreeGrafter"/>
</dbReference>
<evidence type="ECO:0000256" key="3">
    <source>
        <dbReference type="ARBA" id="ARBA00022448"/>
    </source>
</evidence>
<evidence type="ECO:0000256" key="7">
    <source>
        <dbReference type="ARBA" id="ARBA00022840"/>
    </source>
</evidence>
<dbReference type="InterPro" id="IPR036640">
    <property type="entry name" value="ABC1_TM_sf"/>
</dbReference>
<evidence type="ECO:0000256" key="8">
    <source>
        <dbReference type="ARBA" id="ARBA00022989"/>
    </source>
</evidence>
<dbReference type="PROSITE" id="PS50893">
    <property type="entry name" value="ABC_TRANSPORTER_2"/>
    <property type="match status" value="1"/>
</dbReference>
<dbReference type="PROSITE" id="PS50929">
    <property type="entry name" value="ABC_TM1F"/>
    <property type="match status" value="1"/>
</dbReference>
<keyword evidence="7" id="KW-0067">ATP-binding</keyword>
<evidence type="ECO:0000259" key="12">
    <source>
        <dbReference type="PROSITE" id="PS50893"/>
    </source>
</evidence>
<dbReference type="GO" id="GO:0016887">
    <property type="term" value="F:ATP hydrolysis activity"/>
    <property type="evidence" value="ECO:0007669"/>
    <property type="project" value="InterPro"/>
</dbReference>
<dbReference type="PIRSF" id="PIRSF002773">
    <property type="entry name" value="ABC_prm/ATPase_B"/>
    <property type="match status" value="1"/>
</dbReference>
<feature type="domain" description="ABC transmembrane type-1" evidence="13">
    <location>
        <begin position="88"/>
        <end position="322"/>
    </location>
</feature>
<dbReference type="PANTHER" id="PTHR43394">
    <property type="entry name" value="ATP-DEPENDENT PERMEASE MDL1, MITOCHONDRIAL"/>
    <property type="match status" value="1"/>
</dbReference>
<dbReference type="OrthoDB" id="6500128at2759"/>
<dbReference type="SUPFAM" id="SSF52540">
    <property type="entry name" value="P-loop containing nucleoside triphosphate hydrolases"/>
    <property type="match status" value="1"/>
</dbReference>
<comment type="subcellular location">
    <subcellularLocation>
        <location evidence="1">Vacuole membrane</location>
        <topology evidence="1">Multi-pass membrane protein</topology>
    </subcellularLocation>
</comment>
<dbReference type="Gene3D" id="1.20.1560.10">
    <property type="entry name" value="ABC transporter type 1, transmembrane domain"/>
    <property type="match status" value="1"/>
</dbReference>
<evidence type="ECO:0000256" key="2">
    <source>
        <dbReference type="ARBA" id="ARBA00007577"/>
    </source>
</evidence>
<evidence type="ECO:0000256" key="10">
    <source>
        <dbReference type="SAM" id="MobiDB-lite"/>
    </source>
</evidence>
<evidence type="ECO:0000313" key="15">
    <source>
        <dbReference type="RefSeq" id="XP_021297808.1"/>
    </source>
</evidence>
<accession>A0A6J1BFC5</accession>
<dbReference type="CDD" id="cd03249">
    <property type="entry name" value="ABC_MTABC3_MDL1_MDL2"/>
    <property type="match status" value="1"/>
</dbReference>
<evidence type="ECO:0000256" key="6">
    <source>
        <dbReference type="ARBA" id="ARBA00022741"/>
    </source>
</evidence>
<keyword evidence="14" id="KW-1185">Reference proteome</keyword>
<dbReference type="AlphaFoldDB" id="A0A6J1BFC5"/>
<reference evidence="15" key="1">
    <citation type="submission" date="2025-08" db="UniProtKB">
        <authorList>
            <consortium name="RefSeq"/>
        </authorList>
    </citation>
    <scope>IDENTIFICATION</scope>
    <source>
        <tissue evidence="15">Leaf</tissue>
    </source>
</reference>
<keyword evidence="4" id="KW-0926">Vacuole</keyword>
<keyword evidence="9 11" id="KW-0472">Membrane</keyword>
<keyword evidence="8 11" id="KW-1133">Transmembrane helix</keyword>
<dbReference type="SUPFAM" id="SSF90123">
    <property type="entry name" value="ABC transporter transmembrane region"/>
    <property type="match status" value="1"/>
</dbReference>
<dbReference type="InterPro" id="IPR011527">
    <property type="entry name" value="ABC1_TM_dom"/>
</dbReference>
<dbReference type="PROSITE" id="PS00211">
    <property type="entry name" value="ABC_TRANSPORTER_1"/>
    <property type="match status" value="1"/>
</dbReference>
<dbReference type="GO" id="GO:0005774">
    <property type="term" value="C:vacuolar membrane"/>
    <property type="evidence" value="ECO:0007669"/>
    <property type="project" value="UniProtKB-SubCell"/>
</dbReference>
<dbReference type="GeneID" id="110426834"/>
<dbReference type="FunFam" id="3.40.50.300:FF:000836">
    <property type="entry name" value="ABC transporter B family member 25"/>
    <property type="match status" value="1"/>
</dbReference>
<dbReference type="SMART" id="SM00382">
    <property type="entry name" value="AAA"/>
    <property type="match status" value="1"/>
</dbReference>
<evidence type="ECO:0000256" key="11">
    <source>
        <dbReference type="SAM" id="Phobius"/>
    </source>
</evidence>
<keyword evidence="6" id="KW-0547">Nucleotide-binding</keyword>
<protein>
    <submittedName>
        <fullName evidence="15">ABC transporter B family member 27-like</fullName>
    </submittedName>
</protein>
<feature type="transmembrane region" description="Helical" evidence="11">
    <location>
        <begin position="299"/>
        <end position="320"/>
    </location>
</feature>
<dbReference type="PANTHER" id="PTHR43394:SF1">
    <property type="entry name" value="ATP-BINDING CASSETTE SUB-FAMILY B MEMBER 10, MITOCHONDRIAL"/>
    <property type="match status" value="1"/>
</dbReference>
<dbReference type="InterPro" id="IPR039421">
    <property type="entry name" value="Type_1_exporter"/>
</dbReference>
<keyword evidence="5 11" id="KW-0812">Transmembrane</keyword>
<proteinExistence type="inferred from homology"/>
<dbReference type="InterPro" id="IPR003593">
    <property type="entry name" value="AAA+_ATPase"/>
</dbReference>
<feature type="transmembrane region" description="Helical" evidence="11">
    <location>
        <begin position="165"/>
        <end position="194"/>
    </location>
</feature>
<dbReference type="GO" id="GO:0005524">
    <property type="term" value="F:ATP binding"/>
    <property type="evidence" value="ECO:0007669"/>
    <property type="project" value="UniProtKB-KW"/>
</dbReference>
<dbReference type="Gene3D" id="3.40.50.300">
    <property type="entry name" value="P-loop containing nucleotide triphosphate hydrolases"/>
    <property type="match status" value="1"/>
</dbReference>
<organism evidence="14 15">
    <name type="scientific">Herrania umbratica</name>
    <dbReference type="NCBI Taxonomy" id="108875"/>
    <lineage>
        <taxon>Eukaryota</taxon>
        <taxon>Viridiplantae</taxon>
        <taxon>Streptophyta</taxon>
        <taxon>Embryophyta</taxon>
        <taxon>Tracheophyta</taxon>
        <taxon>Spermatophyta</taxon>
        <taxon>Magnoliopsida</taxon>
        <taxon>eudicotyledons</taxon>
        <taxon>Gunneridae</taxon>
        <taxon>Pentapetalae</taxon>
        <taxon>rosids</taxon>
        <taxon>malvids</taxon>
        <taxon>Malvales</taxon>
        <taxon>Malvaceae</taxon>
        <taxon>Byttnerioideae</taxon>
        <taxon>Herrania</taxon>
    </lineage>
</organism>
<dbReference type="InterPro" id="IPR003439">
    <property type="entry name" value="ABC_transporter-like_ATP-bd"/>
</dbReference>
<dbReference type="GO" id="GO:0090374">
    <property type="term" value="P:oligopeptide export from mitochondrion"/>
    <property type="evidence" value="ECO:0007669"/>
    <property type="project" value="TreeGrafter"/>
</dbReference>
<evidence type="ECO:0000313" key="14">
    <source>
        <dbReference type="Proteomes" id="UP000504621"/>
    </source>
</evidence>
<dbReference type="Pfam" id="PF00664">
    <property type="entry name" value="ABC_membrane"/>
    <property type="match status" value="1"/>
</dbReference>
<feature type="compositionally biased region" description="Polar residues" evidence="10">
    <location>
        <begin position="10"/>
        <end position="19"/>
    </location>
</feature>
<dbReference type="InterPro" id="IPR017871">
    <property type="entry name" value="ABC_transporter-like_CS"/>
</dbReference>
<name>A0A6J1BFC5_9ROSI</name>